<organism evidence="1 2">
    <name type="scientific">Dendrolimus kikuchii</name>
    <dbReference type="NCBI Taxonomy" id="765133"/>
    <lineage>
        <taxon>Eukaryota</taxon>
        <taxon>Metazoa</taxon>
        <taxon>Ecdysozoa</taxon>
        <taxon>Arthropoda</taxon>
        <taxon>Hexapoda</taxon>
        <taxon>Insecta</taxon>
        <taxon>Pterygota</taxon>
        <taxon>Neoptera</taxon>
        <taxon>Endopterygota</taxon>
        <taxon>Lepidoptera</taxon>
        <taxon>Glossata</taxon>
        <taxon>Ditrysia</taxon>
        <taxon>Bombycoidea</taxon>
        <taxon>Lasiocampidae</taxon>
        <taxon>Dendrolimus</taxon>
    </lineage>
</organism>
<reference evidence="1 2" key="1">
    <citation type="journal article" date="2021" name="Front. Genet.">
        <title>Chromosome-Level Genome Assembly Reveals Significant Gene Expansion in the Toll and IMD Signaling Pathways of Dendrolimus kikuchii.</title>
        <authorList>
            <person name="Zhou J."/>
            <person name="Wu P."/>
            <person name="Xiong Z."/>
            <person name="Liu N."/>
            <person name="Zhao N."/>
            <person name="Ji M."/>
            <person name="Qiu Y."/>
            <person name="Yang B."/>
        </authorList>
    </citation>
    <scope>NUCLEOTIDE SEQUENCE [LARGE SCALE GENOMIC DNA]</scope>
    <source>
        <strain evidence="1">Ann1</strain>
    </source>
</reference>
<dbReference type="Proteomes" id="UP000824533">
    <property type="component" value="Linkage Group LG07"/>
</dbReference>
<protein>
    <submittedName>
        <fullName evidence="1">Uncharacterized protein</fullName>
    </submittedName>
</protein>
<proteinExistence type="predicted"/>
<sequence>MNENNNKLEEIKLSKSQEDQGEQKANVDIDPEKGIGISDKDHSSKESFHGRSRLQNEGGKDKFIEKFMVFMSILLVVIFFPFTLFFIFTVVRQFERVVTLRNGKVYKNRVFGPGLICYLPCVDTLKYIDLRIICYAVPPQEALTKDSLTVSVDAVVFYKVYDAVSAVINVADYRLSTHFLAATALRNALGTRKLAELLSDRPAVSFLVYQLMKQLTQEWGIRVVRVEIKDISLPLQLQKAMAAEAESSRLANAKIIVAKAEIESTKNLQQATALLMDNPYCMQLRYLQSLHMISGEKTNTIVFPFSVNLFRRLFK</sequence>
<keyword evidence="2" id="KW-1185">Reference proteome</keyword>
<gene>
    <name evidence="1" type="ORF">K1T71_004362</name>
</gene>
<name>A0ACC1D7A7_9NEOP</name>
<dbReference type="EMBL" id="CM034393">
    <property type="protein sequence ID" value="KAJ0179771.1"/>
    <property type="molecule type" value="Genomic_DNA"/>
</dbReference>
<evidence type="ECO:0000313" key="2">
    <source>
        <dbReference type="Proteomes" id="UP000824533"/>
    </source>
</evidence>
<evidence type="ECO:0000313" key="1">
    <source>
        <dbReference type="EMBL" id="KAJ0179771.1"/>
    </source>
</evidence>
<accession>A0ACC1D7A7</accession>
<comment type="caution">
    <text evidence="1">The sequence shown here is derived from an EMBL/GenBank/DDBJ whole genome shotgun (WGS) entry which is preliminary data.</text>
</comment>